<dbReference type="EMBL" id="JAUJFL010000003">
    <property type="protein sequence ID" value="KAK2607342.1"/>
    <property type="molecule type" value="Genomic_DNA"/>
</dbReference>
<keyword evidence="2" id="KW-1185">Reference proteome</keyword>
<accession>A0AAD9W5B0</accession>
<reference evidence="1" key="1">
    <citation type="submission" date="2023-06" db="EMBL/GenBank/DDBJ databases">
        <authorList>
            <person name="Noh H."/>
        </authorList>
    </citation>
    <scope>NUCLEOTIDE SEQUENCE</scope>
    <source>
        <strain evidence="1">DUCC20226</strain>
    </source>
</reference>
<dbReference type="Proteomes" id="UP001265746">
    <property type="component" value="Unassembled WGS sequence"/>
</dbReference>
<comment type="caution">
    <text evidence="1">The sequence shown here is derived from an EMBL/GenBank/DDBJ whole genome shotgun (WGS) entry which is preliminary data.</text>
</comment>
<evidence type="ECO:0000313" key="2">
    <source>
        <dbReference type="Proteomes" id="UP001265746"/>
    </source>
</evidence>
<name>A0AAD9W5B0_PHOAM</name>
<proteinExistence type="predicted"/>
<dbReference type="AlphaFoldDB" id="A0AAD9W5B0"/>
<organism evidence="1 2">
    <name type="scientific">Phomopsis amygdali</name>
    <name type="common">Fusicoccum amygdali</name>
    <dbReference type="NCBI Taxonomy" id="1214568"/>
    <lineage>
        <taxon>Eukaryota</taxon>
        <taxon>Fungi</taxon>
        <taxon>Dikarya</taxon>
        <taxon>Ascomycota</taxon>
        <taxon>Pezizomycotina</taxon>
        <taxon>Sordariomycetes</taxon>
        <taxon>Sordariomycetidae</taxon>
        <taxon>Diaporthales</taxon>
        <taxon>Diaporthaceae</taxon>
        <taxon>Diaporthe</taxon>
    </lineage>
</organism>
<protein>
    <submittedName>
        <fullName evidence="1">Uncharacterized protein</fullName>
    </submittedName>
</protein>
<sequence length="107" mass="11741">MIQLVFPSHHRSPSLDKFCRCAIPWFSAIPRNNGRHRTLASLPREEQPTADQNRGAGLFARSASWSRLGAQPFSRGTARPTASRTPLHAFANTANLITAPPPRASIV</sequence>
<evidence type="ECO:0000313" key="1">
    <source>
        <dbReference type="EMBL" id="KAK2607342.1"/>
    </source>
</evidence>
<gene>
    <name evidence="1" type="ORF">N8I77_006022</name>
</gene>